<feature type="region of interest" description="Disordered" evidence="2">
    <location>
        <begin position="1381"/>
        <end position="1412"/>
    </location>
</feature>
<feature type="region of interest" description="Disordered" evidence="2">
    <location>
        <begin position="1155"/>
        <end position="1185"/>
    </location>
</feature>
<proteinExistence type="predicted"/>
<feature type="compositionally biased region" description="Acidic residues" evidence="2">
    <location>
        <begin position="1329"/>
        <end position="1346"/>
    </location>
</feature>
<protein>
    <recommendedName>
        <fullName evidence="3">Skg3/CAF120-like PH-like domain-containing protein</fullName>
    </recommendedName>
</protein>
<comment type="caution">
    <text evidence="4">The sequence shown here is derived from an EMBL/GenBank/DDBJ whole genome shotgun (WGS) entry which is preliminary data.</text>
</comment>
<feature type="domain" description="Skg3/CAF120-like PH-like" evidence="3">
    <location>
        <begin position="321"/>
        <end position="480"/>
    </location>
</feature>
<feature type="compositionally biased region" description="Low complexity" evidence="2">
    <location>
        <begin position="1165"/>
        <end position="1179"/>
    </location>
</feature>
<evidence type="ECO:0000256" key="2">
    <source>
        <dbReference type="SAM" id="MobiDB-lite"/>
    </source>
</evidence>
<feature type="compositionally biased region" description="Polar residues" evidence="2">
    <location>
        <begin position="1399"/>
        <end position="1412"/>
    </location>
</feature>
<evidence type="ECO:0000259" key="3">
    <source>
        <dbReference type="Pfam" id="PF25381"/>
    </source>
</evidence>
<reference evidence="4" key="1">
    <citation type="submission" date="2020-05" db="EMBL/GenBank/DDBJ databases">
        <title>Phylogenomic resolution of chytrid fungi.</title>
        <authorList>
            <person name="Stajich J.E."/>
            <person name="Amses K."/>
            <person name="Simmons R."/>
            <person name="Seto K."/>
            <person name="Myers J."/>
            <person name="Bonds A."/>
            <person name="Quandt C.A."/>
            <person name="Barry K."/>
            <person name="Liu P."/>
            <person name="Grigoriev I."/>
            <person name="Longcore J.E."/>
            <person name="James T.Y."/>
        </authorList>
    </citation>
    <scope>NUCLEOTIDE SEQUENCE</scope>
    <source>
        <strain evidence="4">JEL0476</strain>
    </source>
</reference>
<evidence type="ECO:0000256" key="1">
    <source>
        <dbReference type="SAM" id="Coils"/>
    </source>
</evidence>
<keyword evidence="1" id="KW-0175">Coiled coil</keyword>
<dbReference type="Pfam" id="PF25381">
    <property type="entry name" value="PH_26"/>
    <property type="match status" value="1"/>
</dbReference>
<sequence length="1671" mass="188233">MENPSTPTNNPIPGLSPATLTPSSQLFADLTNQKLQKIEFSWSPWIPRLFYIMIAGTIPGNNITLNITDSINVISEVIKNKKQVKTDINTTEPEEITEQSLIWPEDLHTPLALFFAQSKKSYYKGFLYIKFFFNFDGKVLTKQQSFTFSNKSAGNNYLDAGEEWGKWWVELTGSSLDMWKVPDEIASLTYKPNCSLPQIMGLELFPSSETISLLKRTQEVPISINVADASFELFSSSFKLPHHTNSSPPPPPPYNNFFGVSSCGSNLAIFAANSPIVANNWILSLSLVNFEISMLSQLYTLRLLARPENLICWSQFNLNPFETLNTTVDINYQGELKIQLPYSNVWKTYYVSLCSFLKKDEKNLKEEAKSKGIFSKHKKKDVSAKNSTDDLNSSEFSNEGSFRQTHMYLFDSKKDVKKNNPIFYIPSVTSVFSLWPNSPSAGNVASITKVECTVLTIPKEDTVKVKSQSIFKSKKASMVVEDFKSEHHQVSSLADLIVTENDNTLDNKPVPSYLLFSAGNSVIEMGKWVTAIMAAFNLDANLEYFDDLLKGNAVGFVKKEVITQELVFTDSLPAQPQVVEESSPISHDLRNLFQDSQESSDKKKFDVNHKVSESTENTVDTLTSAIEEASTVSSQPAVEEQDLPISAENEKSEVITPVLNSPLERYISSNVQWGILLLSLFEISSVPMDHQIISPENYKSTYAKSKEVFLKILADKHKALKNGFLNEWNLAAGKEDTTRLLHSQSLVESSVKKLILWHTRIKKDLEKSKIITTEVFVENEEETTLRAVPVYNLMGFWEWQYQFANLQQYESQMKLFMEFLSLNKGNGDKIENGDDDVEENFFSFEEKIEELEKLKLQDVNASHQGYGIEVNENDIAGLHVDKSFAELKEADEDQPRASTSTLIGRKSKIQLEEEPNYVEAGSLLEKATKKIEEKKQKKMENHANTTNQGPLIGIVDMPHETVDSDLKKGLLGEADKRRMILEKIKKNGYSQYMNSPVHNPHISQENSAQYGHQNQYVNQINGMYGWPNSQYNSAPYGGYHGPGMMGMPGMPGMPYGVPGVPGMMNGMYSFQVPPNMYGQGMFRQPFVPMSSAPMYPPSGMLNQPPGFAQPFWYNQPMNGFGQQLGMFGMQGYYGQQGMQDQFLFQNQLGATAPVQTEVIKPPQPTSSYSVSSSKSNQPQTVMQEKKDAKKLEKRIFHFHELQKQKVLAEMKSFHPLDPKNPLNSLNPQNHTNSGNIGAAPPLANIYERQKENLVLAQNLAVQIGTPISVDPTRSYYSNEDNEVNSLNGSNYGRDLLKQHYLELERKKSGFYSPSRVVPPEFDARSFSDGENEPVEFGEEDGDSDDEPILKKKTVVESDEDEPIFKKKTVVESAEDEPILKKKTNVESDEDDVPLKNSKTKLNQSYSNTNNNFQRQRSANLVDSSDEDIPLQSNKNDAVLQVNSNSGMVGNQQTHQGFIQNFNQQPHFHSASNSQGFVIQLQNPPVQPPHFHQHPGNQFLHQQPNYLHQQQTGAYNQDLNGNSNYTTQVPHDDRLFVEIKDEELYVENGSLLKASKEKAEQKLNNKKPLKKDGEPLIKPEEEKSFLTPGTMMVQKASKELSEQKLNNKKALKPEGPLIKPMEEKSFLKAGTVIDEVNSRLKNISNQSSDYETSNSVCNVEKVTENSGLQSND</sequence>
<accession>A0AAD5U945</accession>
<evidence type="ECO:0000313" key="5">
    <source>
        <dbReference type="Proteomes" id="UP001211065"/>
    </source>
</evidence>
<feature type="region of interest" description="Disordered" evidence="2">
    <location>
        <begin position="1595"/>
        <end position="1616"/>
    </location>
</feature>
<name>A0AAD5U945_9FUNG</name>
<feature type="region of interest" description="Disordered" evidence="2">
    <location>
        <begin position="1643"/>
        <end position="1671"/>
    </location>
</feature>
<gene>
    <name evidence="4" type="ORF">HK099_008374</name>
</gene>
<feature type="coiled-coil region" evidence="1">
    <location>
        <begin position="917"/>
        <end position="944"/>
    </location>
</feature>
<keyword evidence="5" id="KW-1185">Reference proteome</keyword>
<feature type="compositionally biased region" description="Polar residues" evidence="2">
    <location>
        <begin position="1643"/>
        <end position="1656"/>
    </location>
</feature>
<organism evidence="4 5">
    <name type="scientific">Clydaea vesicula</name>
    <dbReference type="NCBI Taxonomy" id="447962"/>
    <lineage>
        <taxon>Eukaryota</taxon>
        <taxon>Fungi</taxon>
        <taxon>Fungi incertae sedis</taxon>
        <taxon>Chytridiomycota</taxon>
        <taxon>Chytridiomycota incertae sedis</taxon>
        <taxon>Chytridiomycetes</taxon>
        <taxon>Lobulomycetales</taxon>
        <taxon>Lobulomycetaceae</taxon>
        <taxon>Clydaea</taxon>
    </lineage>
</organism>
<dbReference type="InterPro" id="IPR058155">
    <property type="entry name" value="Skg3/CAF120-like_PH"/>
</dbReference>
<feature type="region of interest" description="Disordered" evidence="2">
    <location>
        <begin position="1311"/>
        <end position="1348"/>
    </location>
</feature>
<evidence type="ECO:0000313" key="4">
    <source>
        <dbReference type="EMBL" id="KAJ3224506.1"/>
    </source>
</evidence>
<dbReference type="Proteomes" id="UP001211065">
    <property type="component" value="Unassembled WGS sequence"/>
</dbReference>
<dbReference type="EMBL" id="JADGJW010000091">
    <property type="protein sequence ID" value="KAJ3224506.1"/>
    <property type="molecule type" value="Genomic_DNA"/>
</dbReference>